<dbReference type="EMBL" id="QUSX01000001">
    <property type="protein sequence ID" value="RRQ49758.1"/>
    <property type="molecule type" value="Genomic_DNA"/>
</dbReference>
<dbReference type="PANTHER" id="PTHR43135:SF3">
    <property type="entry name" value="ALPHA-D-RIBOSE 1-METHYLPHOSPHONATE 5-TRIPHOSPHATE DIPHOSPHATASE"/>
    <property type="match status" value="1"/>
</dbReference>
<dbReference type="OrthoDB" id="9815657at2"/>
<dbReference type="SUPFAM" id="SSF51338">
    <property type="entry name" value="Composite domain of metallo-dependent hydrolases"/>
    <property type="match status" value="1"/>
</dbReference>
<reference evidence="3" key="2">
    <citation type="submission" date="2018-12" db="EMBL/GenBank/DDBJ databases">
        <title>Maribacter lutimaris sp. nov., isolated from marine sediment.</title>
        <authorList>
            <person name="Kim K.K."/>
        </authorList>
    </citation>
    <scope>NUCLEOTIDE SEQUENCE [LARGE SCALE GENOMIC DNA]</scope>
    <source>
        <strain evidence="3">PoM-212</strain>
    </source>
</reference>
<proteinExistence type="predicted"/>
<dbReference type="SUPFAM" id="SSF51556">
    <property type="entry name" value="Metallo-dependent hydrolases"/>
    <property type="match status" value="1"/>
</dbReference>
<dbReference type="InterPro" id="IPR006680">
    <property type="entry name" value="Amidohydro-rel"/>
</dbReference>
<dbReference type="Pfam" id="PF01979">
    <property type="entry name" value="Amidohydro_1"/>
    <property type="match status" value="1"/>
</dbReference>
<dbReference type="PROSITE" id="PS51257">
    <property type="entry name" value="PROKAR_LIPOPROTEIN"/>
    <property type="match status" value="1"/>
</dbReference>
<protein>
    <submittedName>
        <fullName evidence="2">Amidohydrolase</fullName>
    </submittedName>
</protein>
<dbReference type="Gene3D" id="2.30.40.10">
    <property type="entry name" value="Urease, subunit C, domain 1"/>
    <property type="match status" value="1"/>
</dbReference>
<dbReference type="InterPro" id="IPR032466">
    <property type="entry name" value="Metal_Hydrolase"/>
</dbReference>
<dbReference type="PANTHER" id="PTHR43135">
    <property type="entry name" value="ALPHA-D-RIBOSE 1-METHYLPHOSPHONATE 5-TRIPHOSPHATE DIPHOSPHATASE"/>
    <property type="match status" value="1"/>
</dbReference>
<name>A0A3R8R4F6_9FLAO</name>
<dbReference type="InterPro" id="IPR051781">
    <property type="entry name" value="Metallo-dep_Hydrolase"/>
</dbReference>
<dbReference type="RefSeq" id="WP_125221576.1">
    <property type="nucleotide sequence ID" value="NZ_QUSX01000001.1"/>
</dbReference>
<dbReference type="Proteomes" id="UP000286990">
    <property type="component" value="Unassembled WGS sequence"/>
</dbReference>
<dbReference type="InterPro" id="IPR011059">
    <property type="entry name" value="Metal-dep_hydrolase_composite"/>
</dbReference>
<evidence type="ECO:0000313" key="2">
    <source>
        <dbReference type="EMBL" id="RRQ49758.1"/>
    </source>
</evidence>
<organism evidence="2 3">
    <name type="scientific">Maribacter algicola</name>
    <dbReference type="NCBI Taxonomy" id="2498892"/>
    <lineage>
        <taxon>Bacteria</taxon>
        <taxon>Pseudomonadati</taxon>
        <taxon>Bacteroidota</taxon>
        <taxon>Flavobacteriia</taxon>
        <taxon>Flavobacteriales</taxon>
        <taxon>Flavobacteriaceae</taxon>
        <taxon>Maribacter</taxon>
    </lineage>
</organism>
<dbReference type="AlphaFoldDB" id="A0A3R8R4F6"/>
<dbReference type="GO" id="GO:0016810">
    <property type="term" value="F:hydrolase activity, acting on carbon-nitrogen (but not peptide) bonds"/>
    <property type="evidence" value="ECO:0007669"/>
    <property type="project" value="InterPro"/>
</dbReference>
<sequence length="485" mass="54456">MGRIILFGFIIFLGLISCKETREKNHDFSTKAILVYNATIIDVVNGNVLKDKAILIDSGIIKRVGDYNTLKSMINLNNQINVEGKFIIPGLWDMHVHIEGQDLVDDNLALLPVFVAYGITTVRDMASDLGEQVLAWREDIKEDKLLGPQIFTAGRKLEGINSIWKGDLEIANEDDLSKMLDKLEAYNVDLVKITENTLAGPLFLKSVQEARKRGFKVSGHIPIDLTIQEVVDAGFTSIEHASYLLRLGSDEKGIVERLNSGDISRNQANAYYSTAFNQDTAMLAYQKLSKTNIAITPTLIGGKQLAYLEEDDHSEDDFLEFLTDRFTANYQWRIDRMANDTPEQKMDRKKRYELIAKQLPYIQKAGIKILAGSDAAALNTFVYPALSLHQELELFQKAGLTSLEILQSATINGAELMGQLNTMGTIEANKQADMVILNSNPLLDIRGTRDIYAVINDGQYFNRTDLDSLLNEAKQTKKRLDKERK</sequence>
<gene>
    <name evidence="2" type="ORF">DZC72_03980</name>
</gene>
<reference evidence="3" key="1">
    <citation type="submission" date="2018-08" db="EMBL/GenBank/DDBJ databases">
        <authorList>
            <person name="Khan S.A."/>
            <person name="J S.E."/>
        </authorList>
    </citation>
    <scope>NUCLEOTIDE SEQUENCE [LARGE SCALE GENOMIC DNA]</scope>
    <source>
        <strain evidence="3">PoM-212</strain>
    </source>
</reference>
<evidence type="ECO:0000313" key="3">
    <source>
        <dbReference type="Proteomes" id="UP000286990"/>
    </source>
</evidence>
<dbReference type="Gene3D" id="3.20.20.140">
    <property type="entry name" value="Metal-dependent hydrolases"/>
    <property type="match status" value="2"/>
</dbReference>
<keyword evidence="3" id="KW-1185">Reference proteome</keyword>
<comment type="caution">
    <text evidence="2">The sequence shown here is derived from an EMBL/GenBank/DDBJ whole genome shotgun (WGS) entry which is preliminary data.</text>
</comment>
<accession>A0A3R8R4F6</accession>
<feature type="domain" description="Amidohydrolase-related" evidence="1">
    <location>
        <begin position="86"/>
        <end position="458"/>
    </location>
</feature>
<evidence type="ECO:0000259" key="1">
    <source>
        <dbReference type="Pfam" id="PF01979"/>
    </source>
</evidence>